<dbReference type="RefSeq" id="XP_027195930.1">
    <property type="nucleotide sequence ID" value="XM_027340129.1"/>
</dbReference>
<dbReference type="OMA" id="FRECINR"/>
<sequence length="377" mass="43919">MQMMTLMMNRTTVINEKTIKFSFDIFLATIIIFGLIVCILALIFSIIFNRKYSTKYWNKIFVKHKDNDVVDGGGKKQFNQQQQQQIYIVNMIYFHRRSTIDLEKTKVFIIFFIGSDQPTTTQQPPISIQITSKFFNQTNMFNEFKNDYRVIKFLLIIESEIKNVEKIAITHDYPNGELYVSMISIQNTKHSDGWISCIEQRIKSIPIDKCEQNMFLASPQSNMRLEGRFATPTSIRVLDLFSPTFLSFNLLFRECINRIGSYYMIGSISNYYIGIYAAIKWFFVVIGSIGVIYGFFYQILAGKPIQKFNYILTTISISCMIVAIHVAIKNINQFEHDDFANEIRISFMLGSAIIMFYAIPMIMLYMTITRVLFDNAK</sequence>
<keyword evidence="1" id="KW-0812">Transmembrane</keyword>
<name>A0A6P6XRA8_DERPT</name>
<dbReference type="InParanoid" id="A0A6P6XRA8"/>
<dbReference type="OrthoDB" id="10453319at2759"/>
<feature type="transmembrane region" description="Helical" evidence="1">
    <location>
        <begin position="21"/>
        <end position="48"/>
    </location>
</feature>
<gene>
    <name evidence="3" type="primary">LOC113790457</name>
</gene>
<protein>
    <submittedName>
        <fullName evidence="3">Uncharacterized protein LOC113790457</fullName>
    </submittedName>
</protein>
<reference evidence="3" key="1">
    <citation type="submission" date="2025-08" db="UniProtKB">
        <authorList>
            <consortium name="RefSeq"/>
        </authorList>
    </citation>
    <scope>IDENTIFICATION</scope>
    <source>
        <strain evidence="3">Airmid</strain>
    </source>
</reference>
<keyword evidence="1" id="KW-1133">Transmembrane helix</keyword>
<dbReference type="Proteomes" id="UP000515146">
    <property type="component" value="Unplaced"/>
</dbReference>
<evidence type="ECO:0000256" key="1">
    <source>
        <dbReference type="SAM" id="Phobius"/>
    </source>
</evidence>
<keyword evidence="2" id="KW-1185">Reference proteome</keyword>
<feature type="transmembrane region" description="Helical" evidence="1">
    <location>
        <begin position="348"/>
        <end position="373"/>
    </location>
</feature>
<accession>A0A6P6XRA8</accession>
<dbReference type="KEGG" id="dpte:113790457"/>
<organism evidence="2 3">
    <name type="scientific">Dermatophagoides pteronyssinus</name>
    <name type="common">European house dust mite</name>
    <dbReference type="NCBI Taxonomy" id="6956"/>
    <lineage>
        <taxon>Eukaryota</taxon>
        <taxon>Metazoa</taxon>
        <taxon>Ecdysozoa</taxon>
        <taxon>Arthropoda</taxon>
        <taxon>Chelicerata</taxon>
        <taxon>Arachnida</taxon>
        <taxon>Acari</taxon>
        <taxon>Acariformes</taxon>
        <taxon>Sarcoptiformes</taxon>
        <taxon>Astigmata</taxon>
        <taxon>Psoroptidia</taxon>
        <taxon>Analgoidea</taxon>
        <taxon>Pyroglyphidae</taxon>
        <taxon>Dermatophagoidinae</taxon>
        <taxon>Dermatophagoides</taxon>
    </lineage>
</organism>
<keyword evidence="1" id="KW-0472">Membrane</keyword>
<evidence type="ECO:0000313" key="2">
    <source>
        <dbReference type="Proteomes" id="UP000515146"/>
    </source>
</evidence>
<feature type="transmembrane region" description="Helical" evidence="1">
    <location>
        <begin position="271"/>
        <end position="296"/>
    </location>
</feature>
<feature type="transmembrane region" description="Helical" evidence="1">
    <location>
        <begin position="308"/>
        <end position="328"/>
    </location>
</feature>
<dbReference type="AlphaFoldDB" id="A0A6P6XRA8"/>
<proteinExistence type="predicted"/>
<evidence type="ECO:0000313" key="3">
    <source>
        <dbReference type="RefSeq" id="XP_027195930.1"/>
    </source>
</evidence>